<evidence type="ECO:0000313" key="12">
    <source>
        <dbReference type="Proteomes" id="UP001293593"/>
    </source>
</evidence>
<name>A0AAE1N531_9FABA</name>
<evidence type="ECO:0000256" key="4">
    <source>
        <dbReference type="ARBA" id="ARBA00022692"/>
    </source>
</evidence>
<organism evidence="11 12">
    <name type="scientific">Acacia crassicarpa</name>
    <name type="common">northern wattle</name>
    <dbReference type="NCBI Taxonomy" id="499986"/>
    <lineage>
        <taxon>Eukaryota</taxon>
        <taxon>Viridiplantae</taxon>
        <taxon>Streptophyta</taxon>
        <taxon>Embryophyta</taxon>
        <taxon>Tracheophyta</taxon>
        <taxon>Spermatophyta</taxon>
        <taxon>Magnoliopsida</taxon>
        <taxon>eudicotyledons</taxon>
        <taxon>Gunneridae</taxon>
        <taxon>Pentapetalae</taxon>
        <taxon>rosids</taxon>
        <taxon>fabids</taxon>
        <taxon>Fabales</taxon>
        <taxon>Fabaceae</taxon>
        <taxon>Caesalpinioideae</taxon>
        <taxon>mimosoid clade</taxon>
        <taxon>Acacieae</taxon>
        <taxon>Acacia</taxon>
    </lineage>
</organism>
<keyword evidence="7 10" id="KW-1133">Transmembrane helix</keyword>
<comment type="subcellular location">
    <subcellularLocation>
        <location evidence="1">Endosome membrane</location>
        <topology evidence="1">Multi-pass membrane protein</topology>
    </subcellularLocation>
    <subcellularLocation>
        <location evidence="2">Golgi apparatus membrane</location>
        <topology evidence="2">Multi-pass membrane protein</topology>
    </subcellularLocation>
</comment>
<protein>
    <recommendedName>
        <fullName evidence="10">Transmembrane 9 superfamily member</fullName>
    </recommendedName>
</protein>
<evidence type="ECO:0000256" key="5">
    <source>
        <dbReference type="ARBA" id="ARBA00022729"/>
    </source>
</evidence>
<feature type="transmembrane region" description="Helical" evidence="10">
    <location>
        <begin position="445"/>
        <end position="468"/>
    </location>
</feature>
<evidence type="ECO:0000313" key="11">
    <source>
        <dbReference type="EMBL" id="KAK4283359.1"/>
    </source>
</evidence>
<proteinExistence type="inferred from homology"/>
<evidence type="ECO:0000256" key="3">
    <source>
        <dbReference type="ARBA" id="ARBA00005227"/>
    </source>
</evidence>
<feature type="transmembrane region" description="Helical" evidence="10">
    <location>
        <begin position="549"/>
        <end position="582"/>
    </location>
</feature>
<keyword evidence="9 10" id="KW-0472">Membrane</keyword>
<evidence type="ECO:0000256" key="10">
    <source>
        <dbReference type="RuleBase" id="RU363079"/>
    </source>
</evidence>
<feature type="chain" id="PRO_5041769838" description="Transmembrane 9 superfamily member" evidence="10">
    <location>
        <begin position="24"/>
        <end position="588"/>
    </location>
</feature>
<keyword evidence="4 10" id="KW-0812">Transmembrane</keyword>
<feature type="transmembrane region" description="Helical" evidence="10">
    <location>
        <begin position="518"/>
        <end position="537"/>
    </location>
</feature>
<evidence type="ECO:0000256" key="9">
    <source>
        <dbReference type="ARBA" id="ARBA00023136"/>
    </source>
</evidence>
<feature type="transmembrane region" description="Helical" evidence="10">
    <location>
        <begin position="354"/>
        <end position="379"/>
    </location>
</feature>
<dbReference type="Proteomes" id="UP001293593">
    <property type="component" value="Unassembled WGS sequence"/>
</dbReference>
<dbReference type="Pfam" id="PF02990">
    <property type="entry name" value="EMP70"/>
    <property type="match status" value="1"/>
</dbReference>
<accession>A0AAE1N531</accession>
<feature type="transmembrane region" description="Helical" evidence="10">
    <location>
        <begin position="221"/>
        <end position="246"/>
    </location>
</feature>
<dbReference type="GO" id="GO:0000139">
    <property type="term" value="C:Golgi membrane"/>
    <property type="evidence" value="ECO:0007669"/>
    <property type="project" value="UniProtKB-SubCell"/>
</dbReference>
<dbReference type="PANTHER" id="PTHR10766:SF169">
    <property type="entry name" value="TRANSMEMBRANE 9 SUPERFAMILY MEMBER"/>
    <property type="match status" value="1"/>
</dbReference>
<reference evidence="11" key="1">
    <citation type="submission" date="2023-10" db="EMBL/GenBank/DDBJ databases">
        <title>Chromosome-level genome of the transformable northern wattle, Acacia crassicarpa.</title>
        <authorList>
            <person name="Massaro I."/>
            <person name="Sinha N.R."/>
            <person name="Poethig S."/>
            <person name="Leichty A.R."/>
        </authorList>
    </citation>
    <scope>NUCLEOTIDE SEQUENCE</scope>
    <source>
        <strain evidence="11">Acra3RX</strain>
        <tissue evidence="11">Leaf</tissue>
    </source>
</reference>
<sequence length="588" mass="67663">MGKVVAIVFIVFIALCGISQVKADASDHRYKEGDMVPFYVSKVGPFRNPSESYRYYDLPFCKPDHLKEKKEALGEVLIGERLYNASYHLEFRRDKSSKVLCKKTLKKEEVAKFRSVVQKDYYYEMYYDDLPVWGFIGGLHQKGIDPSDNTYLYNRIHFDIFYNKDRVIQINLIPMTRSRVDLTEDKEIDVEFLYSAKWKETDTPFEKRRNIYYFHFSSSHWFSIINSCVPSLLLSGFLAAVTLWVLKRDFVKCALGEESAEGEEVTGWKNLHGDVFRFPKYKCLFAASLGSGTQLFTLTVFIFILAFFGVFYPYDRGALFTALIVIYALTSVVAGYTATTFYCQLEGMNWIRNLLFTGFLFAGPLFLTFCFLNTVAIAYNATIALPFGKVMVIVLIWTLVALPLLVLGGLVGKKKNNNNKAEFQAPCRTTSIPREIPPMSWYRRAFCQVAVAGLLPFGVLCIELDYIFGSLWEYRTFSTYHILFMVFIILSIVTAAVTVALTYFQLAAEDHEWWWRSFMYGGSAGAYAFAYCCYYYYARSNISGFLQISFFFGYMACICYAFFLMLGTLGFHAALLFVRYLYGSIKHE</sequence>
<dbReference type="GO" id="GO:0072657">
    <property type="term" value="P:protein localization to membrane"/>
    <property type="evidence" value="ECO:0007669"/>
    <property type="project" value="TreeGrafter"/>
</dbReference>
<evidence type="ECO:0000256" key="7">
    <source>
        <dbReference type="ARBA" id="ARBA00022989"/>
    </source>
</evidence>
<dbReference type="GO" id="GO:0010008">
    <property type="term" value="C:endosome membrane"/>
    <property type="evidence" value="ECO:0007669"/>
    <property type="project" value="UniProtKB-SubCell"/>
</dbReference>
<gene>
    <name evidence="11" type="ORF">QN277_000316</name>
</gene>
<evidence type="ECO:0000256" key="8">
    <source>
        <dbReference type="ARBA" id="ARBA00023034"/>
    </source>
</evidence>
<keyword evidence="8" id="KW-0333">Golgi apparatus</keyword>
<keyword evidence="6" id="KW-0967">Endosome</keyword>
<feature type="transmembrane region" description="Helical" evidence="10">
    <location>
        <begin position="391"/>
        <end position="411"/>
    </location>
</feature>
<feature type="transmembrane region" description="Helical" evidence="10">
    <location>
        <begin position="318"/>
        <end position="342"/>
    </location>
</feature>
<dbReference type="InterPro" id="IPR004240">
    <property type="entry name" value="EMP70"/>
</dbReference>
<feature type="transmembrane region" description="Helical" evidence="10">
    <location>
        <begin position="284"/>
        <end position="312"/>
    </location>
</feature>
<evidence type="ECO:0000256" key="1">
    <source>
        <dbReference type="ARBA" id="ARBA00004337"/>
    </source>
</evidence>
<evidence type="ECO:0000256" key="2">
    <source>
        <dbReference type="ARBA" id="ARBA00004653"/>
    </source>
</evidence>
<feature type="transmembrane region" description="Helical" evidence="10">
    <location>
        <begin position="480"/>
        <end position="506"/>
    </location>
</feature>
<feature type="signal peptide" evidence="10">
    <location>
        <begin position="1"/>
        <end position="23"/>
    </location>
</feature>
<comment type="caution">
    <text evidence="11">The sequence shown here is derived from an EMBL/GenBank/DDBJ whole genome shotgun (WGS) entry which is preliminary data.</text>
</comment>
<evidence type="ECO:0000256" key="6">
    <source>
        <dbReference type="ARBA" id="ARBA00022753"/>
    </source>
</evidence>
<keyword evidence="12" id="KW-1185">Reference proteome</keyword>
<dbReference type="AlphaFoldDB" id="A0AAE1N531"/>
<dbReference type="EMBL" id="JAWXYG010000001">
    <property type="protein sequence ID" value="KAK4283359.1"/>
    <property type="molecule type" value="Genomic_DNA"/>
</dbReference>
<dbReference type="PANTHER" id="PTHR10766">
    <property type="entry name" value="TRANSMEMBRANE 9 SUPERFAMILY PROTEIN"/>
    <property type="match status" value="1"/>
</dbReference>
<keyword evidence="5 10" id="KW-0732">Signal</keyword>
<comment type="similarity">
    <text evidence="3 10">Belongs to the nonaspanin (TM9SF) (TC 9.A.2) family.</text>
</comment>